<protein>
    <recommendedName>
        <fullName evidence="4 13">Protein disulfide-isomerase</fullName>
        <ecNumber evidence="4 13">5.3.4.1</ecNumber>
    </recommendedName>
</protein>
<dbReference type="GO" id="GO:0003756">
    <property type="term" value="F:protein disulfide isomerase activity"/>
    <property type="evidence" value="ECO:0007669"/>
    <property type="project" value="UniProtKB-EC"/>
</dbReference>
<evidence type="ECO:0000259" key="15">
    <source>
        <dbReference type="PROSITE" id="PS51352"/>
    </source>
</evidence>
<evidence type="ECO:0000313" key="16">
    <source>
        <dbReference type="Proteomes" id="UP000695007"/>
    </source>
</evidence>
<dbReference type="GO" id="GO:0034976">
    <property type="term" value="P:response to endoplasmic reticulum stress"/>
    <property type="evidence" value="ECO:0007669"/>
    <property type="project" value="TreeGrafter"/>
</dbReference>
<dbReference type="PROSITE" id="PS51352">
    <property type="entry name" value="THIOREDOXIN_2"/>
    <property type="match status" value="2"/>
</dbReference>
<dbReference type="PROSITE" id="PS00194">
    <property type="entry name" value="THIOREDOXIN_1"/>
    <property type="match status" value="1"/>
</dbReference>
<keyword evidence="8 11" id="KW-1015">Disulfide bond</keyword>
<sequence length="497" mass="56801">MKFALLATVVGACLLFGATRAEIVLDSDVLVITKDNFEEAVKKYDYILFKYYAPWCGHCKALAPEYAKAAKTLLEQNSEVKLAKVDATIETDLAEQYEVKGYPTLKFYRKGTHIEYSGGRKAEDIVNWVTKRTGPPAKDLQSVEEVKAFIENNNVAIVGFFKDLESEKAKVFMEVGNAIDDHVFGVSSSDEVFSEYKVEDNKIFLFKNFDNKQIEFVDELTVDKLTYFVQVESLPLIVEFNQETARKVFSGKIKNHLLLFFSQEAGHFDKYLESLTKPAEEYRGKILFVTINADEADHERILDFFGLKKENMPAMRIIQLEEDMPKYKPESTDLTVDNIKEFVNTFLDGKLKRHIITQDLPEDWDKNPVKVLVGTNFAEVAYDKSKHVLVEFYAPWCGHCKQLAPIYEALGEKYKDSEKVVIAKMDATANELEDITISSFPKIILYKAETNEAVEYYGERTLNDLSKFIDSDGADEQGVEETEEEDEDDDVPRKDEL</sequence>
<name>A0AAJ6YJ36_9HYME</name>
<feature type="domain" description="Thioredoxin" evidence="15">
    <location>
        <begin position="14"/>
        <end position="134"/>
    </location>
</feature>
<keyword evidence="5 13" id="KW-0732">Signal</keyword>
<dbReference type="SUPFAM" id="SSF52833">
    <property type="entry name" value="Thioredoxin-like"/>
    <property type="match status" value="4"/>
</dbReference>
<dbReference type="InterPro" id="IPR017937">
    <property type="entry name" value="Thioredoxin_CS"/>
</dbReference>
<evidence type="ECO:0000256" key="6">
    <source>
        <dbReference type="ARBA" id="ARBA00022737"/>
    </source>
</evidence>
<feature type="signal peptide" evidence="13">
    <location>
        <begin position="1"/>
        <end position="21"/>
    </location>
</feature>
<dbReference type="FunFam" id="3.40.30.10:FF:000027">
    <property type="entry name" value="protein disulfide-isomerase A2"/>
    <property type="match status" value="1"/>
</dbReference>
<comment type="similarity">
    <text evidence="3 12">Belongs to the protein disulfide isomerase family.</text>
</comment>
<gene>
    <name evidence="17" type="primary">LOC105363102</name>
</gene>
<keyword evidence="6" id="KW-0677">Repeat</keyword>
<dbReference type="PRINTS" id="PR00421">
    <property type="entry name" value="THIOREDOXIN"/>
</dbReference>
<dbReference type="NCBIfam" id="TIGR01130">
    <property type="entry name" value="ER_PDI_fam"/>
    <property type="match status" value="1"/>
</dbReference>
<feature type="compositionally biased region" description="Acidic residues" evidence="14">
    <location>
        <begin position="472"/>
        <end position="490"/>
    </location>
</feature>
<evidence type="ECO:0000256" key="9">
    <source>
        <dbReference type="ARBA" id="ARBA00023235"/>
    </source>
</evidence>
<dbReference type="FunFam" id="3.40.30.10:FF:000042">
    <property type="entry name" value="protein disulfide-isomerase A2"/>
    <property type="match status" value="1"/>
</dbReference>
<organism evidence="16 17">
    <name type="scientific">Ceratosolen solmsi marchali</name>
    <dbReference type="NCBI Taxonomy" id="326594"/>
    <lineage>
        <taxon>Eukaryota</taxon>
        <taxon>Metazoa</taxon>
        <taxon>Ecdysozoa</taxon>
        <taxon>Arthropoda</taxon>
        <taxon>Hexapoda</taxon>
        <taxon>Insecta</taxon>
        <taxon>Pterygota</taxon>
        <taxon>Neoptera</taxon>
        <taxon>Endopterygota</taxon>
        <taxon>Hymenoptera</taxon>
        <taxon>Apocrita</taxon>
        <taxon>Proctotrupomorpha</taxon>
        <taxon>Chalcidoidea</taxon>
        <taxon>Agaonidae</taxon>
        <taxon>Agaoninae</taxon>
        <taxon>Ceratosolen</taxon>
    </lineage>
</organism>
<dbReference type="AlphaFoldDB" id="A0AAJ6YJ36"/>
<comment type="subcellular location">
    <subcellularLocation>
        <location evidence="2">Endoplasmic reticulum lumen</location>
    </subcellularLocation>
</comment>
<evidence type="ECO:0000256" key="13">
    <source>
        <dbReference type="RuleBase" id="RU361130"/>
    </source>
</evidence>
<feature type="disulfide bond" description="Redox-active" evidence="11">
    <location>
        <begin position="397"/>
        <end position="400"/>
    </location>
</feature>
<dbReference type="KEGG" id="csol:105363102"/>
<feature type="domain" description="Thioredoxin" evidence="15">
    <location>
        <begin position="333"/>
        <end position="474"/>
    </location>
</feature>
<dbReference type="Gene3D" id="3.40.30.10">
    <property type="entry name" value="Glutaredoxin"/>
    <property type="match status" value="4"/>
</dbReference>
<dbReference type="FunFam" id="3.40.30.10:FF:000023">
    <property type="entry name" value="Protein disulfide-isomerase"/>
    <property type="match status" value="1"/>
</dbReference>
<evidence type="ECO:0000256" key="8">
    <source>
        <dbReference type="ARBA" id="ARBA00023157"/>
    </source>
</evidence>
<dbReference type="PANTHER" id="PTHR18929">
    <property type="entry name" value="PROTEIN DISULFIDE ISOMERASE"/>
    <property type="match status" value="1"/>
</dbReference>
<dbReference type="CDD" id="cd02995">
    <property type="entry name" value="PDI_a_PDI_a'_C"/>
    <property type="match status" value="1"/>
</dbReference>
<evidence type="ECO:0000256" key="14">
    <source>
        <dbReference type="SAM" id="MobiDB-lite"/>
    </source>
</evidence>
<feature type="disulfide bond" description="Redox-active" evidence="11">
    <location>
        <begin position="56"/>
        <end position="59"/>
    </location>
</feature>
<dbReference type="Proteomes" id="UP000695007">
    <property type="component" value="Unplaced"/>
</dbReference>
<dbReference type="CDD" id="cd02961">
    <property type="entry name" value="PDI_a_family"/>
    <property type="match status" value="1"/>
</dbReference>
<evidence type="ECO:0000313" key="17">
    <source>
        <dbReference type="RefSeq" id="XP_011498999.1"/>
    </source>
</evidence>
<dbReference type="InterPro" id="IPR005788">
    <property type="entry name" value="PDI_thioredoxin-like_dom"/>
</dbReference>
<dbReference type="InterPro" id="IPR005792">
    <property type="entry name" value="Prot_disulphide_isomerase"/>
</dbReference>
<evidence type="ECO:0000256" key="2">
    <source>
        <dbReference type="ARBA" id="ARBA00004319"/>
    </source>
</evidence>
<dbReference type="GeneID" id="105363102"/>
<feature type="region of interest" description="Disordered" evidence="14">
    <location>
        <begin position="469"/>
        <end position="497"/>
    </location>
</feature>
<dbReference type="Pfam" id="PF00085">
    <property type="entry name" value="Thioredoxin"/>
    <property type="match status" value="2"/>
</dbReference>
<dbReference type="FunFam" id="3.40.30.10:FF:000030">
    <property type="entry name" value="Protein disulfide-isomerase"/>
    <property type="match status" value="1"/>
</dbReference>
<dbReference type="NCBIfam" id="TIGR01126">
    <property type="entry name" value="pdi_dom"/>
    <property type="match status" value="2"/>
</dbReference>
<keyword evidence="7" id="KW-0256">Endoplasmic reticulum</keyword>
<evidence type="ECO:0000256" key="12">
    <source>
        <dbReference type="RuleBase" id="RU004208"/>
    </source>
</evidence>
<evidence type="ECO:0000256" key="10">
    <source>
        <dbReference type="ARBA" id="ARBA00023284"/>
    </source>
</evidence>
<dbReference type="InterPro" id="IPR013766">
    <property type="entry name" value="Thioredoxin_domain"/>
</dbReference>
<accession>A0AAJ6YJ36</accession>
<evidence type="ECO:0000256" key="1">
    <source>
        <dbReference type="ARBA" id="ARBA00001182"/>
    </source>
</evidence>
<feature type="chain" id="PRO_5042314241" description="Protein disulfide-isomerase" evidence="13">
    <location>
        <begin position="22"/>
        <end position="497"/>
    </location>
</feature>
<dbReference type="CDD" id="cd02982">
    <property type="entry name" value="PDI_b'_family"/>
    <property type="match status" value="1"/>
</dbReference>
<keyword evidence="9 13" id="KW-0413">Isomerase</keyword>
<evidence type="ECO:0000256" key="7">
    <source>
        <dbReference type="ARBA" id="ARBA00022824"/>
    </source>
</evidence>
<reference evidence="17" key="1">
    <citation type="submission" date="2025-08" db="UniProtKB">
        <authorList>
            <consortium name="RefSeq"/>
        </authorList>
    </citation>
    <scope>IDENTIFICATION</scope>
</reference>
<dbReference type="PANTHER" id="PTHR18929:SF240">
    <property type="entry name" value="PROTEIN DISULFIDE-ISOMERASE"/>
    <property type="match status" value="1"/>
</dbReference>
<evidence type="ECO:0000256" key="11">
    <source>
        <dbReference type="PIRSR" id="PIRSR605792-51"/>
    </source>
</evidence>
<evidence type="ECO:0000256" key="4">
    <source>
        <dbReference type="ARBA" id="ARBA00012723"/>
    </source>
</evidence>
<dbReference type="RefSeq" id="XP_011498999.1">
    <property type="nucleotide sequence ID" value="XM_011500697.1"/>
</dbReference>
<keyword evidence="16" id="KW-1185">Reference proteome</keyword>
<dbReference type="CTD" id="39651"/>
<evidence type="ECO:0000256" key="3">
    <source>
        <dbReference type="ARBA" id="ARBA00006347"/>
    </source>
</evidence>
<dbReference type="GO" id="GO:0006457">
    <property type="term" value="P:protein folding"/>
    <property type="evidence" value="ECO:0007669"/>
    <property type="project" value="TreeGrafter"/>
</dbReference>
<proteinExistence type="inferred from homology"/>
<dbReference type="GO" id="GO:0005788">
    <property type="term" value="C:endoplasmic reticulum lumen"/>
    <property type="evidence" value="ECO:0007669"/>
    <property type="project" value="UniProtKB-SubCell"/>
</dbReference>
<dbReference type="CDD" id="cd02981">
    <property type="entry name" value="PDI_b_family"/>
    <property type="match status" value="1"/>
</dbReference>
<evidence type="ECO:0000256" key="5">
    <source>
        <dbReference type="ARBA" id="ARBA00022729"/>
    </source>
</evidence>
<dbReference type="Pfam" id="PF13848">
    <property type="entry name" value="Thioredoxin_6"/>
    <property type="match status" value="1"/>
</dbReference>
<comment type="catalytic activity">
    <reaction evidence="1 13">
        <text>Catalyzes the rearrangement of -S-S- bonds in proteins.</text>
        <dbReference type="EC" id="5.3.4.1"/>
    </reaction>
</comment>
<dbReference type="EC" id="5.3.4.1" evidence="4 13"/>
<keyword evidence="10 11" id="KW-0676">Redox-active center</keyword>
<dbReference type="InterPro" id="IPR036249">
    <property type="entry name" value="Thioredoxin-like_sf"/>
</dbReference>